<dbReference type="RefSeq" id="WP_182949505.1">
    <property type="nucleotide sequence ID" value="NZ_JABEQK010000005.1"/>
</dbReference>
<comment type="catalytic activity">
    <reaction evidence="2 6">
        <text>glutathione + H2O = L-cysteinylglycine + L-glutamate</text>
        <dbReference type="Rhea" id="RHEA:28807"/>
        <dbReference type="ChEBI" id="CHEBI:15377"/>
        <dbReference type="ChEBI" id="CHEBI:29985"/>
        <dbReference type="ChEBI" id="CHEBI:57925"/>
        <dbReference type="ChEBI" id="CHEBI:61694"/>
        <dbReference type="EC" id="3.4.19.13"/>
    </reaction>
</comment>
<evidence type="ECO:0000256" key="1">
    <source>
        <dbReference type="ARBA" id="ARBA00001049"/>
    </source>
</evidence>
<keyword evidence="6" id="KW-0317">Glutathione biosynthesis</keyword>
<comment type="catalytic activity">
    <reaction evidence="1 6">
        <text>an S-substituted glutathione + H2O = an S-substituted L-cysteinylglycine + L-glutamate</text>
        <dbReference type="Rhea" id="RHEA:59468"/>
        <dbReference type="ChEBI" id="CHEBI:15377"/>
        <dbReference type="ChEBI" id="CHEBI:29985"/>
        <dbReference type="ChEBI" id="CHEBI:90779"/>
        <dbReference type="ChEBI" id="CHEBI:143103"/>
        <dbReference type="EC" id="3.4.19.13"/>
    </reaction>
</comment>
<dbReference type="EMBL" id="JABEQK010000005">
    <property type="protein sequence ID" value="MBB2205020.1"/>
    <property type="molecule type" value="Genomic_DNA"/>
</dbReference>
<keyword evidence="6 8" id="KW-0808">Transferase</keyword>
<feature type="signal peptide" evidence="7">
    <location>
        <begin position="1"/>
        <end position="24"/>
    </location>
</feature>
<dbReference type="UniPathway" id="UPA00204"/>
<comment type="catalytic activity">
    <reaction evidence="3 6">
        <text>an N-terminal (5-L-glutamyl)-[peptide] + an alpha-amino acid = 5-L-glutamyl amino acid + an N-terminal L-alpha-aminoacyl-[peptide]</text>
        <dbReference type="Rhea" id="RHEA:23904"/>
        <dbReference type="Rhea" id="RHEA-COMP:9780"/>
        <dbReference type="Rhea" id="RHEA-COMP:9795"/>
        <dbReference type="ChEBI" id="CHEBI:77644"/>
        <dbReference type="ChEBI" id="CHEBI:78597"/>
        <dbReference type="ChEBI" id="CHEBI:78599"/>
        <dbReference type="ChEBI" id="CHEBI:78608"/>
        <dbReference type="EC" id="2.3.2.2"/>
    </reaction>
</comment>
<dbReference type="InterPro" id="IPR043138">
    <property type="entry name" value="GGT_lsub"/>
</dbReference>
<dbReference type="GO" id="GO:0006750">
    <property type="term" value="P:glutathione biosynthetic process"/>
    <property type="evidence" value="ECO:0007669"/>
    <property type="project" value="UniProtKB-KW"/>
</dbReference>
<protein>
    <recommendedName>
        <fullName evidence="6">Glutathione hydrolase proenzyme</fullName>
        <ecNumber evidence="6">2.3.2.2</ecNumber>
        <ecNumber evidence="6">3.4.19.13</ecNumber>
    </recommendedName>
    <component>
        <recommendedName>
            <fullName evidence="6">Glutathione hydrolase large chain</fullName>
        </recommendedName>
    </component>
    <component>
        <recommendedName>
            <fullName evidence="6">Glutathione hydrolase small chain</fullName>
        </recommendedName>
    </component>
</protein>
<keyword evidence="7" id="KW-0732">Signal</keyword>
<comment type="pathway">
    <text evidence="6">Sulfur metabolism; glutathione metabolism.</text>
</comment>
<dbReference type="InterPro" id="IPR052896">
    <property type="entry name" value="GGT-like_enzyme"/>
</dbReference>
<dbReference type="InterPro" id="IPR000101">
    <property type="entry name" value="GGT_peptidase"/>
</dbReference>
<keyword evidence="6 8" id="KW-0012">Acyltransferase</keyword>
<dbReference type="GO" id="GO:0006751">
    <property type="term" value="P:glutathione catabolic process"/>
    <property type="evidence" value="ECO:0007669"/>
    <property type="project" value="UniProtKB-UniRule"/>
</dbReference>
<keyword evidence="9" id="KW-1185">Reference proteome</keyword>
<dbReference type="PANTHER" id="PTHR43881:SF1">
    <property type="entry name" value="GAMMA-GLUTAMYLTRANSPEPTIDASE (AFU_ORTHOLOGUE AFUA_4G13580)"/>
    <property type="match status" value="1"/>
</dbReference>
<dbReference type="Gene3D" id="3.60.20.40">
    <property type="match status" value="1"/>
</dbReference>
<feature type="active site" description="Nucleophile" evidence="4">
    <location>
        <position position="399"/>
    </location>
</feature>
<evidence type="ECO:0000256" key="3">
    <source>
        <dbReference type="ARBA" id="ARBA00047417"/>
    </source>
</evidence>
<reference evidence="8 9" key="1">
    <citation type="submission" date="2020-04" db="EMBL/GenBank/DDBJ databases">
        <title>Description of novel Gluconacetobacter.</title>
        <authorList>
            <person name="Sombolestani A."/>
        </authorList>
    </citation>
    <scope>NUCLEOTIDE SEQUENCE [LARGE SCALE GENOMIC DNA]</scope>
    <source>
        <strain evidence="8 9">LMG 27800</strain>
    </source>
</reference>
<keyword evidence="6" id="KW-0378">Hydrolase</keyword>
<sequence length="580" mass="62628">MHIQRLAFSTLIAFTTLLSGHAHAAPPSPAATSAAPFDPVRGDRGYGWTGQTRSEVLGTHGLVATSQPLAAGIGLDILKRGGNAFDAAIATAAAINVVEPESAGIGGDLFMIAWVAKEHRLVALDSAGRATSGATPDHFRARKLDAVPYTGIESVVVPGTVAGWDAIQNRYGTMRFKETLEPAARLAEEGFAVTERVAGEWQEYAALLGKDPDTRSVYLPHGKPLPLYGIFRNPDLARTFRLLEQGGADAFYKGPIAESILRKSLALGGTFARSDFEKIRPQWVTPLTTSYRGYDIYEMPPSTQGVAVLEALNLIEQCGPRIGIEPRKEGPRSPLYWHLLVEAKKIAYADLRRYVGDPDFVSVPTKKLISKAYAAAQCPRIDPHHAAIIEANRDPVGGTVYLTTADRFGNVVSLIFSVYDEFGSGITVPGYGFLLNNRGAQFNLDDKSPNVIAPGKRPFYTIIPGFVMKDNKPFLSLGVMYGDQQAQGQMQVLENMLDLGANPQAASDAARFSHSQETNDLVLESELYRIVGSSLKAMGHKVHEGNGLIMGGYQAIMIDPRSGVYRGASDHRKDGAAVGY</sequence>
<dbReference type="InterPro" id="IPR043137">
    <property type="entry name" value="GGT_ssub_C"/>
</dbReference>
<comment type="similarity">
    <text evidence="6">Belongs to the gamma-glutamyltransferase family.</text>
</comment>
<evidence type="ECO:0000256" key="7">
    <source>
        <dbReference type="SAM" id="SignalP"/>
    </source>
</evidence>
<dbReference type="EC" id="3.4.19.13" evidence="6"/>
<evidence type="ECO:0000256" key="5">
    <source>
        <dbReference type="PIRSR" id="PIRSR600101-2"/>
    </source>
</evidence>
<proteinExistence type="inferred from homology"/>
<dbReference type="GO" id="GO:0036374">
    <property type="term" value="F:glutathione hydrolase activity"/>
    <property type="evidence" value="ECO:0007669"/>
    <property type="project" value="UniProtKB-UniRule"/>
</dbReference>
<dbReference type="InterPro" id="IPR029055">
    <property type="entry name" value="Ntn_hydrolases_N"/>
</dbReference>
<evidence type="ECO:0000313" key="9">
    <source>
        <dbReference type="Proteomes" id="UP000540556"/>
    </source>
</evidence>
<feature type="binding site" evidence="5">
    <location>
        <position position="482"/>
    </location>
    <ligand>
        <name>L-glutamate</name>
        <dbReference type="ChEBI" id="CHEBI:29985"/>
    </ligand>
</feature>
<dbReference type="Pfam" id="PF01019">
    <property type="entry name" value="G_glu_transpept"/>
    <property type="match status" value="1"/>
</dbReference>
<evidence type="ECO:0000256" key="4">
    <source>
        <dbReference type="PIRSR" id="PIRSR600101-1"/>
    </source>
</evidence>
<dbReference type="NCBIfam" id="TIGR00066">
    <property type="entry name" value="g_glut_trans"/>
    <property type="match status" value="1"/>
</dbReference>
<organism evidence="8 9">
    <name type="scientific">Gluconacetobacter takamatsuzukensis</name>
    <dbReference type="NCBI Taxonomy" id="1286190"/>
    <lineage>
        <taxon>Bacteria</taxon>
        <taxon>Pseudomonadati</taxon>
        <taxon>Pseudomonadota</taxon>
        <taxon>Alphaproteobacteria</taxon>
        <taxon>Acetobacterales</taxon>
        <taxon>Acetobacteraceae</taxon>
        <taxon>Gluconacetobacter</taxon>
    </lineage>
</organism>
<evidence type="ECO:0000256" key="6">
    <source>
        <dbReference type="RuleBase" id="RU368036"/>
    </source>
</evidence>
<feature type="chain" id="PRO_5030724440" description="Glutathione hydrolase proenzyme" evidence="7">
    <location>
        <begin position="25"/>
        <end position="580"/>
    </location>
</feature>
<accession>A0A7W4KDV2</accession>
<evidence type="ECO:0000256" key="2">
    <source>
        <dbReference type="ARBA" id="ARBA00001089"/>
    </source>
</evidence>
<dbReference type="Proteomes" id="UP000540556">
    <property type="component" value="Unassembled WGS sequence"/>
</dbReference>
<gene>
    <name evidence="8" type="primary">ggt</name>
    <name evidence="8" type="ORF">HLH27_08325</name>
</gene>
<dbReference type="PANTHER" id="PTHR43881">
    <property type="entry name" value="GAMMA-GLUTAMYLTRANSPEPTIDASE (AFU_ORTHOLOGUE AFUA_4G13580)"/>
    <property type="match status" value="1"/>
</dbReference>
<dbReference type="AlphaFoldDB" id="A0A7W4KDV2"/>
<keyword evidence="6" id="KW-0865">Zymogen</keyword>
<evidence type="ECO:0000313" key="8">
    <source>
        <dbReference type="EMBL" id="MBB2205020.1"/>
    </source>
</evidence>
<dbReference type="EC" id="2.3.2.2" evidence="6"/>
<dbReference type="GO" id="GO:0103068">
    <property type="term" value="F:leukotriene C4 gamma-glutamyl transferase activity"/>
    <property type="evidence" value="ECO:0007669"/>
    <property type="project" value="UniProtKB-EC"/>
</dbReference>
<dbReference type="SUPFAM" id="SSF56235">
    <property type="entry name" value="N-terminal nucleophile aminohydrolases (Ntn hydrolases)"/>
    <property type="match status" value="1"/>
</dbReference>
<comment type="PTM">
    <text evidence="6">Cleaved by autocatalysis into a large and a small subunit.</text>
</comment>
<comment type="caution">
    <text evidence="8">The sequence shown here is derived from an EMBL/GenBank/DDBJ whole genome shotgun (WGS) entry which is preliminary data.</text>
</comment>
<dbReference type="PRINTS" id="PR01210">
    <property type="entry name" value="GGTRANSPTASE"/>
</dbReference>
<comment type="subunit">
    <text evidence="6">This enzyme consists of two polypeptide chains, which are synthesized in precursor form from a single polypeptide.</text>
</comment>
<name>A0A7W4KDV2_9PROT</name>
<dbReference type="Gene3D" id="1.10.246.130">
    <property type="match status" value="1"/>
</dbReference>